<gene>
    <name evidence="9" type="ORF">NW762_012067</name>
</gene>
<dbReference type="OrthoDB" id="3897607at2759"/>
<evidence type="ECO:0000313" key="9">
    <source>
        <dbReference type="EMBL" id="KAJ4250252.1"/>
    </source>
</evidence>
<dbReference type="PANTHER" id="PTHR33048:SF15">
    <property type="entry name" value="INTEGRAL MEMBRANE PROTEIN"/>
    <property type="match status" value="1"/>
</dbReference>
<evidence type="ECO:0000256" key="3">
    <source>
        <dbReference type="ARBA" id="ARBA00022989"/>
    </source>
</evidence>
<dbReference type="AlphaFoldDB" id="A0A9W8RS63"/>
<keyword evidence="3 7" id="KW-1133">Transmembrane helix</keyword>
<accession>A0A9W8RS63</accession>
<proteinExistence type="inferred from homology"/>
<feature type="transmembrane region" description="Helical" evidence="7">
    <location>
        <begin position="26"/>
        <end position="50"/>
    </location>
</feature>
<feature type="domain" description="Rhodopsin" evidence="8">
    <location>
        <begin position="51"/>
        <end position="305"/>
    </location>
</feature>
<feature type="compositionally biased region" description="Basic and acidic residues" evidence="6">
    <location>
        <begin position="324"/>
        <end position="340"/>
    </location>
</feature>
<feature type="transmembrane region" description="Helical" evidence="7">
    <location>
        <begin position="164"/>
        <end position="190"/>
    </location>
</feature>
<reference evidence="9" key="1">
    <citation type="submission" date="2022-09" db="EMBL/GenBank/DDBJ databases">
        <title>Fusarium specimens isolated from Avocado Roots.</title>
        <authorList>
            <person name="Stajich J."/>
            <person name="Roper C."/>
            <person name="Heimlech-Rivalta G."/>
        </authorList>
    </citation>
    <scope>NUCLEOTIDE SEQUENCE</scope>
    <source>
        <strain evidence="9">CF00136</strain>
    </source>
</reference>
<keyword evidence="2 7" id="KW-0812">Transmembrane</keyword>
<evidence type="ECO:0000256" key="4">
    <source>
        <dbReference type="ARBA" id="ARBA00023136"/>
    </source>
</evidence>
<dbReference type="PANTHER" id="PTHR33048">
    <property type="entry name" value="PTH11-LIKE INTEGRAL MEMBRANE PROTEIN (AFU_ORTHOLOGUE AFUA_5G11245)"/>
    <property type="match status" value="1"/>
</dbReference>
<feature type="transmembrane region" description="Helical" evidence="7">
    <location>
        <begin position="277"/>
        <end position="302"/>
    </location>
</feature>
<dbReference type="Pfam" id="PF20684">
    <property type="entry name" value="Fung_rhodopsin"/>
    <property type="match status" value="1"/>
</dbReference>
<dbReference type="InterPro" id="IPR049326">
    <property type="entry name" value="Rhodopsin_dom_fungi"/>
</dbReference>
<protein>
    <recommendedName>
        <fullName evidence="8">Rhodopsin domain-containing protein</fullName>
    </recommendedName>
</protein>
<dbReference type="InterPro" id="IPR052337">
    <property type="entry name" value="SAT4-like"/>
</dbReference>
<comment type="subcellular location">
    <subcellularLocation>
        <location evidence="1">Membrane</location>
        <topology evidence="1">Multi-pass membrane protein</topology>
    </subcellularLocation>
</comment>
<comment type="similarity">
    <text evidence="5">Belongs to the SAT4 family.</text>
</comment>
<feature type="transmembrane region" description="Helical" evidence="7">
    <location>
        <begin position="91"/>
        <end position="108"/>
    </location>
</feature>
<evidence type="ECO:0000256" key="2">
    <source>
        <dbReference type="ARBA" id="ARBA00022692"/>
    </source>
</evidence>
<organism evidence="9 10">
    <name type="scientific">Fusarium torreyae</name>
    <dbReference type="NCBI Taxonomy" id="1237075"/>
    <lineage>
        <taxon>Eukaryota</taxon>
        <taxon>Fungi</taxon>
        <taxon>Dikarya</taxon>
        <taxon>Ascomycota</taxon>
        <taxon>Pezizomycotina</taxon>
        <taxon>Sordariomycetes</taxon>
        <taxon>Hypocreomycetidae</taxon>
        <taxon>Hypocreales</taxon>
        <taxon>Nectriaceae</taxon>
        <taxon>Fusarium</taxon>
    </lineage>
</organism>
<dbReference type="Proteomes" id="UP001152049">
    <property type="component" value="Unassembled WGS sequence"/>
</dbReference>
<sequence length="390" mass="43131">MTSLDPDIDLRALAYATPPIKPQGQAAILVAVSVLFGLLGLIVVIVRIAFRWWLRVSQVEVSAWGWDDVFAGLGLASAESAQTNYFPQFQVPFEISCVWAIYGAYYGLGSRDDVINGNIPLTVRAGEYVAYFQICHALCVPLIKASIAVALMRITGAKRYRFPLYFVILASVVLCFAGWISLVTLCKPVAALWNPQLGKCGDYAVITKISYVVSIVTIITDWTCAIIPFFVLRHLQMSWRVKGLLMGVLGMGIFASVAAIVRYPWLKYYNAPRDQLWYTSHIILWCVIESGLGLLAGSLPPLHKLRTILGRRNNTVADQSGHSHSRDESSAGAVRLDRLSKGGRHSNTGYSAYVKGSEWDRLSDGASGKHIFQSRTVDITTEASHTHRQY</sequence>
<feature type="region of interest" description="Disordered" evidence="6">
    <location>
        <begin position="316"/>
        <end position="343"/>
    </location>
</feature>
<evidence type="ECO:0000256" key="1">
    <source>
        <dbReference type="ARBA" id="ARBA00004141"/>
    </source>
</evidence>
<feature type="transmembrane region" description="Helical" evidence="7">
    <location>
        <begin position="244"/>
        <end position="265"/>
    </location>
</feature>
<dbReference type="GO" id="GO:0016020">
    <property type="term" value="C:membrane"/>
    <property type="evidence" value="ECO:0007669"/>
    <property type="project" value="UniProtKB-SubCell"/>
</dbReference>
<evidence type="ECO:0000313" key="10">
    <source>
        <dbReference type="Proteomes" id="UP001152049"/>
    </source>
</evidence>
<keyword evidence="4 7" id="KW-0472">Membrane</keyword>
<feature type="transmembrane region" description="Helical" evidence="7">
    <location>
        <begin position="128"/>
        <end position="152"/>
    </location>
</feature>
<evidence type="ECO:0000256" key="6">
    <source>
        <dbReference type="SAM" id="MobiDB-lite"/>
    </source>
</evidence>
<name>A0A9W8RS63_9HYPO</name>
<feature type="transmembrane region" description="Helical" evidence="7">
    <location>
        <begin position="210"/>
        <end position="232"/>
    </location>
</feature>
<evidence type="ECO:0000256" key="7">
    <source>
        <dbReference type="SAM" id="Phobius"/>
    </source>
</evidence>
<evidence type="ECO:0000256" key="5">
    <source>
        <dbReference type="ARBA" id="ARBA00038359"/>
    </source>
</evidence>
<evidence type="ECO:0000259" key="8">
    <source>
        <dbReference type="Pfam" id="PF20684"/>
    </source>
</evidence>
<keyword evidence="10" id="KW-1185">Reference proteome</keyword>
<comment type="caution">
    <text evidence="9">The sequence shown here is derived from an EMBL/GenBank/DDBJ whole genome shotgun (WGS) entry which is preliminary data.</text>
</comment>
<dbReference type="EMBL" id="JAOQAZ010000031">
    <property type="protein sequence ID" value="KAJ4250252.1"/>
    <property type="molecule type" value="Genomic_DNA"/>
</dbReference>